<dbReference type="AlphaFoldDB" id="A2EH39"/>
<reference evidence="2" key="2">
    <citation type="journal article" date="2007" name="Science">
        <title>Draft genome sequence of the sexually transmitted pathogen Trichomonas vaginalis.</title>
        <authorList>
            <person name="Carlton J.M."/>
            <person name="Hirt R.P."/>
            <person name="Silva J.C."/>
            <person name="Delcher A.L."/>
            <person name="Schatz M."/>
            <person name="Zhao Q."/>
            <person name="Wortman J.R."/>
            <person name="Bidwell S.L."/>
            <person name="Alsmark U.C.M."/>
            <person name="Besteiro S."/>
            <person name="Sicheritz-Ponten T."/>
            <person name="Noel C.J."/>
            <person name="Dacks J.B."/>
            <person name="Foster P.G."/>
            <person name="Simillion C."/>
            <person name="Van de Peer Y."/>
            <person name="Miranda-Saavedra D."/>
            <person name="Barton G.J."/>
            <person name="Westrop G.D."/>
            <person name="Mueller S."/>
            <person name="Dessi D."/>
            <person name="Fiori P.L."/>
            <person name="Ren Q."/>
            <person name="Paulsen I."/>
            <person name="Zhang H."/>
            <person name="Bastida-Corcuera F.D."/>
            <person name="Simoes-Barbosa A."/>
            <person name="Brown M.T."/>
            <person name="Hayes R.D."/>
            <person name="Mukherjee M."/>
            <person name="Okumura C.Y."/>
            <person name="Schneider R."/>
            <person name="Smith A.J."/>
            <person name="Vanacova S."/>
            <person name="Villalvazo M."/>
            <person name="Haas B.J."/>
            <person name="Pertea M."/>
            <person name="Feldblyum T.V."/>
            <person name="Utterback T.R."/>
            <person name="Shu C.L."/>
            <person name="Osoegawa K."/>
            <person name="de Jong P.J."/>
            <person name="Hrdy I."/>
            <person name="Horvathova L."/>
            <person name="Zubacova Z."/>
            <person name="Dolezal P."/>
            <person name="Malik S.B."/>
            <person name="Logsdon J.M. Jr."/>
            <person name="Henze K."/>
            <person name="Gupta A."/>
            <person name="Wang C.C."/>
            <person name="Dunne R.L."/>
            <person name="Upcroft J.A."/>
            <person name="Upcroft P."/>
            <person name="White O."/>
            <person name="Salzberg S.L."/>
            <person name="Tang P."/>
            <person name="Chiu C.-H."/>
            <person name="Lee Y.-S."/>
            <person name="Embley T.M."/>
            <person name="Coombs G.H."/>
            <person name="Mottram J.C."/>
            <person name="Tachezy J."/>
            <person name="Fraser-Liggett C.M."/>
            <person name="Johnson P.J."/>
        </authorList>
    </citation>
    <scope>NUCLEOTIDE SEQUENCE [LARGE SCALE GENOMIC DNA]</scope>
    <source>
        <strain evidence="2">G3</strain>
    </source>
</reference>
<dbReference type="OrthoDB" id="10585913at2759"/>
<gene>
    <name evidence="2" type="ORF">TVAG_115660</name>
</gene>
<dbReference type="Proteomes" id="UP000001542">
    <property type="component" value="Unassembled WGS sequence"/>
</dbReference>
<dbReference type="VEuPathDB" id="TrichDB:TVAGG3_0439880"/>
<accession>A2EH39</accession>
<dbReference type="RefSeq" id="XP_001320230.1">
    <property type="nucleotide sequence ID" value="XM_001320195.1"/>
</dbReference>
<evidence type="ECO:0000313" key="2">
    <source>
        <dbReference type="EMBL" id="EAY08007.1"/>
    </source>
</evidence>
<organism evidence="2 3">
    <name type="scientific">Trichomonas vaginalis (strain ATCC PRA-98 / G3)</name>
    <dbReference type="NCBI Taxonomy" id="412133"/>
    <lineage>
        <taxon>Eukaryota</taxon>
        <taxon>Metamonada</taxon>
        <taxon>Parabasalia</taxon>
        <taxon>Trichomonadida</taxon>
        <taxon>Trichomonadidae</taxon>
        <taxon>Trichomonas</taxon>
    </lineage>
</organism>
<feature type="coiled-coil region" evidence="1">
    <location>
        <begin position="108"/>
        <end position="178"/>
    </location>
</feature>
<dbReference type="VEuPathDB" id="TrichDB:TVAG_115660"/>
<dbReference type="InParanoid" id="A2EH39"/>
<name>A2EH39_TRIV3</name>
<dbReference type="EMBL" id="DS113387">
    <property type="protein sequence ID" value="EAY08007.1"/>
    <property type="molecule type" value="Genomic_DNA"/>
</dbReference>
<dbReference type="Gene3D" id="1.20.1050.80">
    <property type="entry name" value="VPS9 domain"/>
    <property type="match status" value="1"/>
</dbReference>
<evidence type="ECO:0008006" key="4">
    <source>
        <dbReference type="Google" id="ProtNLM"/>
    </source>
</evidence>
<proteinExistence type="predicted"/>
<keyword evidence="1" id="KW-0175">Coiled coil</keyword>
<dbReference type="KEGG" id="tva:4765903"/>
<evidence type="ECO:0000256" key="1">
    <source>
        <dbReference type="SAM" id="Coils"/>
    </source>
</evidence>
<sequence>MNCPIEIPSISAWIERNKRISPNVKFDVTDGDTKKIQSYKANKERYLTTLMNCKKNLEMMKNQAIKTISEVHDAPFMKLGHLSFNDQTQNTEMHKLVFLHRKIQSITLKSSNETLNNLIEKIEDCEKLKELLLDQKIPENIVIKIDETFFMYSISMKLQKLTFRITALQNYYSKLEEKTKLFSPPKWFTDFPGFMHQALSSAVSHLDKTLSYIPPQSWELPLSRYCFSGISDYGQKIDEICKTILTMPPPDFLKSVLELGLTLIPDQESFSTPELSVGLLLYFRVIFDRLYELYPDILFVKKENEAVKMAQLSNLPCELYLLPEKSSPDHISTQPIREAFRNDYYYRSATQFLESSMFCTNPIDDLYAIHKTLLCINKAALMQRMKEKVASINDINELLCFDDLFVLFLGCYLSSDLYEFMSIADFVARFSPAFCLSNSFEYAQATLESLVTHINSITPDILRERLVKIRNSQNQ</sequence>
<protein>
    <recommendedName>
        <fullName evidence="4">VPS9 domain-containing protein</fullName>
    </recommendedName>
</protein>
<dbReference type="InterPro" id="IPR037191">
    <property type="entry name" value="VPS9_dom_sf"/>
</dbReference>
<keyword evidence="3" id="KW-1185">Reference proteome</keyword>
<evidence type="ECO:0000313" key="3">
    <source>
        <dbReference type="Proteomes" id="UP000001542"/>
    </source>
</evidence>
<reference evidence="2" key="1">
    <citation type="submission" date="2006-10" db="EMBL/GenBank/DDBJ databases">
        <authorList>
            <person name="Amadeo P."/>
            <person name="Zhao Q."/>
            <person name="Wortman J."/>
            <person name="Fraser-Liggett C."/>
            <person name="Carlton J."/>
        </authorList>
    </citation>
    <scope>NUCLEOTIDE SEQUENCE</scope>
    <source>
        <strain evidence="2">G3</strain>
    </source>
</reference>